<feature type="active site" evidence="12">
    <location>
        <position position="244"/>
    </location>
</feature>
<evidence type="ECO:0000313" key="16">
    <source>
        <dbReference type="Proteomes" id="UP000783213"/>
    </source>
</evidence>
<keyword evidence="5 14" id="KW-0732">Signal</keyword>
<keyword evidence="8" id="KW-1015">Disulfide bond</keyword>
<dbReference type="InterPro" id="IPR000743">
    <property type="entry name" value="Glyco_hydro_28"/>
</dbReference>
<evidence type="ECO:0000256" key="3">
    <source>
        <dbReference type="ARBA" id="ARBA00012736"/>
    </source>
</evidence>
<evidence type="ECO:0000256" key="11">
    <source>
        <dbReference type="ARBA" id="ARBA00034074"/>
    </source>
</evidence>
<evidence type="ECO:0000256" key="6">
    <source>
        <dbReference type="ARBA" id="ARBA00022737"/>
    </source>
</evidence>
<dbReference type="PANTHER" id="PTHR31884">
    <property type="entry name" value="POLYGALACTURONASE"/>
    <property type="match status" value="1"/>
</dbReference>
<accession>A0ABQ7IF99</accession>
<dbReference type="InterPro" id="IPR050434">
    <property type="entry name" value="Glycosyl_hydrlase_28"/>
</dbReference>
<evidence type="ECO:0000313" key="15">
    <source>
        <dbReference type="EMBL" id="KAF7922442.1"/>
    </source>
</evidence>
<keyword evidence="6" id="KW-0677">Repeat</keyword>
<dbReference type="InterPro" id="IPR006626">
    <property type="entry name" value="PbH1"/>
</dbReference>
<dbReference type="GeneID" id="62234741"/>
<dbReference type="InterPro" id="IPR011050">
    <property type="entry name" value="Pectin_lyase_fold/virulence"/>
</dbReference>
<feature type="signal peptide" evidence="14">
    <location>
        <begin position="1"/>
        <end position="20"/>
    </location>
</feature>
<keyword evidence="10" id="KW-0961">Cell wall biogenesis/degradation</keyword>
<evidence type="ECO:0000256" key="1">
    <source>
        <dbReference type="ARBA" id="ARBA00004613"/>
    </source>
</evidence>
<dbReference type="EC" id="3.2.1.15" evidence="3"/>
<dbReference type="PROSITE" id="PS00502">
    <property type="entry name" value="POLYGALACTURONASE"/>
    <property type="match status" value="1"/>
</dbReference>
<comment type="caution">
    <text evidence="15">The sequence shown here is derived from an EMBL/GenBank/DDBJ whole genome shotgun (WGS) entry which is preliminary data.</text>
</comment>
<reference evidence="15 16" key="1">
    <citation type="journal article" date="2020" name="Genome Biol. Evol.">
        <title>Comparative genomics of Sclerotiniaceae.</title>
        <authorList>
            <person name="Valero Jimenez C.A."/>
            <person name="Steentjes M."/>
            <person name="Scholten O.E."/>
            <person name="Van Kan J.A.L."/>
        </authorList>
    </citation>
    <scope>NUCLEOTIDE SEQUENCE [LARGE SCALE GENOMIC DNA]</scope>
    <source>
        <strain evidence="15 16">B1</strain>
    </source>
</reference>
<dbReference type="Gene3D" id="2.160.20.10">
    <property type="entry name" value="Single-stranded right-handed beta-helix, Pectin lyase-like"/>
    <property type="match status" value="1"/>
</dbReference>
<dbReference type="InterPro" id="IPR012334">
    <property type="entry name" value="Pectin_lyas_fold"/>
</dbReference>
<feature type="chain" id="PRO_5046418108" description="endo-polygalacturonase" evidence="14">
    <location>
        <begin position="21"/>
        <end position="380"/>
    </location>
</feature>
<evidence type="ECO:0000256" key="7">
    <source>
        <dbReference type="ARBA" id="ARBA00022801"/>
    </source>
</evidence>
<dbReference type="PANTHER" id="PTHR31884:SF1">
    <property type="entry name" value="POLYGALACTURONASE"/>
    <property type="match status" value="1"/>
</dbReference>
<keyword evidence="7 13" id="KW-0378">Hydrolase</keyword>
<name>A0ABQ7IF99_9HELO</name>
<dbReference type="RefSeq" id="XP_038807885.1">
    <property type="nucleotide sequence ID" value="XM_038955591.1"/>
</dbReference>
<evidence type="ECO:0000256" key="2">
    <source>
        <dbReference type="ARBA" id="ARBA00008834"/>
    </source>
</evidence>
<evidence type="ECO:0000256" key="9">
    <source>
        <dbReference type="ARBA" id="ARBA00023295"/>
    </source>
</evidence>
<evidence type="ECO:0000256" key="12">
    <source>
        <dbReference type="PROSITE-ProRule" id="PRU10052"/>
    </source>
</evidence>
<evidence type="ECO:0000256" key="10">
    <source>
        <dbReference type="ARBA" id="ARBA00023316"/>
    </source>
</evidence>
<keyword evidence="9 13" id="KW-0326">Glycosidase</keyword>
<comment type="catalytic activity">
    <reaction evidence="11">
        <text>(1,4-alpha-D-galacturonosyl)n+m + H2O = (1,4-alpha-D-galacturonosyl)n + (1,4-alpha-D-galacturonosyl)m.</text>
        <dbReference type="EC" id="3.2.1.15"/>
    </reaction>
</comment>
<dbReference type="Pfam" id="PF00295">
    <property type="entry name" value="Glyco_hydro_28"/>
    <property type="match status" value="1"/>
</dbReference>
<dbReference type="SMART" id="SM00710">
    <property type="entry name" value="PbH1"/>
    <property type="match status" value="6"/>
</dbReference>
<organism evidence="15 16">
    <name type="scientific">Botrytis deweyae</name>
    <dbReference type="NCBI Taxonomy" id="2478750"/>
    <lineage>
        <taxon>Eukaryota</taxon>
        <taxon>Fungi</taxon>
        <taxon>Dikarya</taxon>
        <taxon>Ascomycota</taxon>
        <taxon>Pezizomycotina</taxon>
        <taxon>Leotiomycetes</taxon>
        <taxon>Helotiales</taxon>
        <taxon>Sclerotiniaceae</taxon>
        <taxon>Botrytis</taxon>
    </lineage>
</organism>
<gene>
    <name evidence="15" type="ORF">EAE98_007968</name>
</gene>
<evidence type="ECO:0000256" key="5">
    <source>
        <dbReference type="ARBA" id="ARBA00022729"/>
    </source>
</evidence>
<evidence type="ECO:0000256" key="8">
    <source>
        <dbReference type="ARBA" id="ARBA00023157"/>
    </source>
</evidence>
<comment type="similarity">
    <text evidence="2 13">Belongs to the glycosyl hydrolase 28 family.</text>
</comment>
<proteinExistence type="inferred from homology"/>
<keyword evidence="16" id="KW-1185">Reference proteome</keyword>
<dbReference type="Proteomes" id="UP000783213">
    <property type="component" value="Unassembled WGS sequence"/>
</dbReference>
<evidence type="ECO:0000256" key="14">
    <source>
        <dbReference type="SAM" id="SignalP"/>
    </source>
</evidence>
<dbReference type="EMBL" id="RCSX01000020">
    <property type="protein sequence ID" value="KAF7922442.1"/>
    <property type="molecule type" value="Genomic_DNA"/>
</dbReference>
<dbReference type="SUPFAM" id="SSF51126">
    <property type="entry name" value="Pectin lyase-like"/>
    <property type="match status" value="1"/>
</dbReference>
<evidence type="ECO:0000256" key="4">
    <source>
        <dbReference type="ARBA" id="ARBA00022525"/>
    </source>
</evidence>
<protein>
    <recommendedName>
        <fullName evidence="3">endo-polygalacturonase</fullName>
        <ecNumber evidence="3">3.2.1.15</ecNumber>
    </recommendedName>
</protein>
<evidence type="ECO:0000256" key="13">
    <source>
        <dbReference type="RuleBase" id="RU361169"/>
    </source>
</evidence>
<comment type="subcellular location">
    <subcellularLocation>
        <location evidence="1">Secreted</location>
    </subcellularLocation>
</comment>
<keyword evidence="4" id="KW-0964">Secreted</keyword>
<sequence length="380" mass="37724">MVQILSMASSLLALSAIVAAAPAPAPTAAPNPADALAAIENRAAACTFSGTAGAAAASKSKASCATIVLSALSVPSGTTLDLTGLKSGTQVIFEGTTTFGYEEWSGPLLSVSGADITVTGAAGNKLDGQGAKYWDGKGSNGGKTKPKFFYAHSLTGKSVIDGINILNSPVQVFSINGASGLTLSNINIDNSAGNSLGHNTDAFDVGSSSDITISGANVQNQDDCLAINSGTGITFTGGTCSGGHGLSIGSVGGRSDNTVSDIIIESSTVKNSANGCRIKTVSGATGSVSGVTYKDITLSGITTYGVVVEQDYENGSPTGTPTAGVPITDVTFSNVKGTVSSSATNVYVLCAKCSGWTWDVNVTGGKTSSKCAGLPTGVKC</sequence>